<dbReference type="PANTHER" id="PTHR23150:SF19">
    <property type="entry name" value="FORMYLGLYCINE-GENERATING ENZYME"/>
    <property type="match status" value="1"/>
</dbReference>
<dbReference type="PANTHER" id="PTHR23150">
    <property type="entry name" value="SULFATASE MODIFYING FACTOR 1, 2"/>
    <property type="match status" value="1"/>
</dbReference>
<dbReference type="Pfam" id="PF03781">
    <property type="entry name" value="FGE-sulfatase"/>
    <property type="match status" value="1"/>
</dbReference>
<feature type="domain" description="Sulfatase-modifying factor enzyme-like" evidence="1">
    <location>
        <begin position="56"/>
        <end position="396"/>
    </location>
</feature>
<organism evidence="2">
    <name type="scientific">bioreactor metagenome</name>
    <dbReference type="NCBI Taxonomy" id="1076179"/>
    <lineage>
        <taxon>unclassified sequences</taxon>
        <taxon>metagenomes</taxon>
        <taxon>ecological metagenomes</taxon>
    </lineage>
</organism>
<comment type="caution">
    <text evidence="2">The sequence shown here is derived from an EMBL/GenBank/DDBJ whole genome shotgun (WGS) entry which is preliminary data.</text>
</comment>
<sequence length="402" mass="45860">MIRISISAFIIISLAVTFTACNKSIGVSSSTTGWPYDYKAENAFRGSTGFSSQVPPGMVEIPGGSFVVDDADEFETANRRIRPNELNTRRTLSVNSFYIDKHEIRNIDWREYLNWLTAVYANVAPEIIERAKPDINAWKKGLSDNEPFLMNYFTHPSFNEYPVVCITWEQAAAYCAWRSDRANELLLIKAGVIQAPNFRAIAEMTTLEAVENAIFTSKKFFTGQQDNLAKTYTGMYPDFRLPSEDEWEFAAYARKNTDPENKIRVYPWAEKSQGKLSQLQRSQQQAHYNQNGANINSNVFSRTVPVGSFAPNDFGLYNMAGNVNEWVFDQYTTRGNLNKIDSVDVLDTFLPDYHKSTDSRVYKGGSWKDPVYWLHPASRRYLDRNMSANDIGFRCAMSIIPR</sequence>
<dbReference type="EMBL" id="VSSQ01000486">
    <property type="protein sequence ID" value="MPL95896.1"/>
    <property type="molecule type" value="Genomic_DNA"/>
</dbReference>
<evidence type="ECO:0000313" key="2">
    <source>
        <dbReference type="EMBL" id="MPL95896.1"/>
    </source>
</evidence>
<dbReference type="PROSITE" id="PS51257">
    <property type="entry name" value="PROKAR_LIPOPROTEIN"/>
    <property type="match status" value="1"/>
</dbReference>
<dbReference type="SUPFAM" id="SSF56436">
    <property type="entry name" value="C-type lectin-like"/>
    <property type="match status" value="1"/>
</dbReference>
<name>A0A644VX59_9ZZZZ</name>
<proteinExistence type="predicted"/>
<reference evidence="2" key="1">
    <citation type="submission" date="2019-08" db="EMBL/GenBank/DDBJ databases">
        <authorList>
            <person name="Kucharzyk K."/>
            <person name="Murdoch R.W."/>
            <person name="Higgins S."/>
            <person name="Loffler F."/>
        </authorList>
    </citation>
    <scope>NUCLEOTIDE SEQUENCE</scope>
</reference>
<dbReference type="InterPro" id="IPR016187">
    <property type="entry name" value="CTDL_fold"/>
</dbReference>
<dbReference type="Gene3D" id="3.90.1580.10">
    <property type="entry name" value="paralog of FGE (formylglycine-generating enzyme)"/>
    <property type="match status" value="1"/>
</dbReference>
<protein>
    <recommendedName>
        <fullName evidence="1">Sulfatase-modifying factor enzyme-like domain-containing protein</fullName>
    </recommendedName>
</protein>
<dbReference type="InterPro" id="IPR051043">
    <property type="entry name" value="Sulfatase_Mod_Factor_Kinase"/>
</dbReference>
<accession>A0A644VX59</accession>
<dbReference type="InterPro" id="IPR005532">
    <property type="entry name" value="SUMF_dom"/>
</dbReference>
<gene>
    <name evidence="2" type="ORF">SDC9_42069</name>
</gene>
<dbReference type="GO" id="GO:0120147">
    <property type="term" value="F:formylglycine-generating oxidase activity"/>
    <property type="evidence" value="ECO:0007669"/>
    <property type="project" value="TreeGrafter"/>
</dbReference>
<dbReference type="InterPro" id="IPR042095">
    <property type="entry name" value="SUMF_sf"/>
</dbReference>
<dbReference type="AlphaFoldDB" id="A0A644VX59"/>
<evidence type="ECO:0000259" key="1">
    <source>
        <dbReference type="Pfam" id="PF03781"/>
    </source>
</evidence>